<dbReference type="Proteomes" id="UP000015106">
    <property type="component" value="Chromosome 1"/>
</dbReference>
<name>A0A8R7JZM6_TRIUA</name>
<dbReference type="Gramene" id="TuG1812G0100001977.01.T02">
    <property type="protein sequence ID" value="TuG1812G0100001977.01.T02"/>
    <property type="gene ID" value="TuG1812G0100001977.01"/>
</dbReference>
<sequence>MATMTSEQMGPPGSASPTYHQPLALAQDAPTITRIPITAILHFLLEDRIWTPFRGRRHPSLVDDTLPSWALSRMAAHKIHTLVALLPSSSTARSPTAKPFCSRVKSQSDFSASQLLLQSGFSSSLLT</sequence>
<dbReference type="EnsemblPlants" id="TuG1812G0100001977.01.T02">
    <property type="protein sequence ID" value="TuG1812G0100001977.01.T02"/>
    <property type="gene ID" value="TuG1812G0100001977.01"/>
</dbReference>
<evidence type="ECO:0000313" key="3">
    <source>
        <dbReference type="Proteomes" id="UP000015106"/>
    </source>
</evidence>
<proteinExistence type="predicted"/>
<reference evidence="2" key="3">
    <citation type="submission" date="2022-06" db="UniProtKB">
        <authorList>
            <consortium name="EnsemblPlants"/>
        </authorList>
    </citation>
    <scope>IDENTIFICATION</scope>
</reference>
<organism evidence="2 3">
    <name type="scientific">Triticum urartu</name>
    <name type="common">Red wild einkorn</name>
    <name type="synonym">Crithodium urartu</name>
    <dbReference type="NCBI Taxonomy" id="4572"/>
    <lineage>
        <taxon>Eukaryota</taxon>
        <taxon>Viridiplantae</taxon>
        <taxon>Streptophyta</taxon>
        <taxon>Embryophyta</taxon>
        <taxon>Tracheophyta</taxon>
        <taxon>Spermatophyta</taxon>
        <taxon>Magnoliopsida</taxon>
        <taxon>Liliopsida</taxon>
        <taxon>Poales</taxon>
        <taxon>Poaceae</taxon>
        <taxon>BOP clade</taxon>
        <taxon>Pooideae</taxon>
        <taxon>Triticodae</taxon>
        <taxon>Triticeae</taxon>
        <taxon>Triticinae</taxon>
        <taxon>Triticum</taxon>
    </lineage>
</organism>
<accession>A0A8R7JZM6</accession>
<reference evidence="3" key="1">
    <citation type="journal article" date="2013" name="Nature">
        <title>Draft genome of the wheat A-genome progenitor Triticum urartu.</title>
        <authorList>
            <person name="Ling H.Q."/>
            <person name="Zhao S."/>
            <person name="Liu D."/>
            <person name="Wang J."/>
            <person name="Sun H."/>
            <person name="Zhang C."/>
            <person name="Fan H."/>
            <person name="Li D."/>
            <person name="Dong L."/>
            <person name="Tao Y."/>
            <person name="Gao C."/>
            <person name="Wu H."/>
            <person name="Li Y."/>
            <person name="Cui Y."/>
            <person name="Guo X."/>
            <person name="Zheng S."/>
            <person name="Wang B."/>
            <person name="Yu K."/>
            <person name="Liang Q."/>
            <person name="Yang W."/>
            <person name="Lou X."/>
            <person name="Chen J."/>
            <person name="Feng M."/>
            <person name="Jian J."/>
            <person name="Zhang X."/>
            <person name="Luo G."/>
            <person name="Jiang Y."/>
            <person name="Liu J."/>
            <person name="Wang Z."/>
            <person name="Sha Y."/>
            <person name="Zhang B."/>
            <person name="Wu H."/>
            <person name="Tang D."/>
            <person name="Shen Q."/>
            <person name="Xue P."/>
            <person name="Zou S."/>
            <person name="Wang X."/>
            <person name="Liu X."/>
            <person name="Wang F."/>
            <person name="Yang Y."/>
            <person name="An X."/>
            <person name="Dong Z."/>
            <person name="Zhang K."/>
            <person name="Zhang X."/>
            <person name="Luo M.C."/>
            <person name="Dvorak J."/>
            <person name="Tong Y."/>
            <person name="Wang J."/>
            <person name="Yang H."/>
            <person name="Li Z."/>
            <person name="Wang D."/>
            <person name="Zhang A."/>
            <person name="Wang J."/>
        </authorList>
    </citation>
    <scope>NUCLEOTIDE SEQUENCE</scope>
    <source>
        <strain evidence="3">cv. G1812</strain>
    </source>
</reference>
<feature type="region of interest" description="Disordered" evidence="1">
    <location>
        <begin position="1"/>
        <end position="20"/>
    </location>
</feature>
<evidence type="ECO:0000256" key="1">
    <source>
        <dbReference type="SAM" id="MobiDB-lite"/>
    </source>
</evidence>
<keyword evidence="3" id="KW-1185">Reference proteome</keyword>
<reference evidence="2" key="2">
    <citation type="submission" date="2018-03" db="EMBL/GenBank/DDBJ databases">
        <title>The Triticum urartu genome reveals the dynamic nature of wheat genome evolution.</title>
        <authorList>
            <person name="Ling H."/>
            <person name="Ma B."/>
            <person name="Shi X."/>
            <person name="Liu H."/>
            <person name="Dong L."/>
            <person name="Sun H."/>
            <person name="Cao Y."/>
            <person name="Gao Q."/>
            <person name="Zheng S."/>
            <person name="Li Y."/>
            <person name="Yu Y."/>
            <person name="Du H."/>
            <person name="Qi M."/>
            <person name="Li Y."/>
            <person name="Yu H."/>
            <person name="Cui Y."/>
            <person name="Wang N."/>
            <person name="Chen C."/>
            <person name="Wu H."/>
            <person name="Zhao Y."/>
            <person name="Zhang J."/>
            <person name="Li Y."/>
            <person name="Zhou W."/>
            <person name="Zhang B."/>
            <person name="Hu W."/>
            <person name="Eijk M."/>
            <person name="Tang J."/>
            <person name="Witsenboer H."/>
            <person name="Zhao S."/>
            <person name="Li Z."/>
            <person name="Zhang A."/>
            <person name="Wang D."/>
            <person name="Liang C."/>
        </authorList>
    </citation>
    <scope>NUCLEOTIDE SEQUENCE [LARGE SCALE GENOMIC DNA]</scope>
    <source>
        <strain evidence="2">cv. G1812</strain>
    </source>
</reference>
<dbReference type="AlphaFoldDB" id="A0A8R7JZM6"/>
<evidence type="ECO:0000313" key="2">
    <source>
        <dbReference type="EnsemblPlants" id="TuG1812G0100001977.01.T02"/>
    </source>
</evidence>
<protein>
    <submittedName>
        <fullName evidence="2">Uncharacterized protein</fullName>
    </submittedName>
</protein>